<evidence type="ECO:0000313" key="2">
    <source>
        <dbReference type="EMBL" id="BDU73502.1"/>
    </source>
</evidence>
<dbReference type="EMBL" id="AP027080">
    <property type="protein sequence ID" value="BDU73502.1"/>
    <property type="molecule type" value="Genomic_DNA"/>
</dbReference>
<proteinExistence type="predicted"/>
<keyword evidence="1" id="KW-0472">Membrane</keyword>
<name>A0AA48GT28_9BACT</name>
<gene>
    <name evidence="2" type="ORF">METEAL_26760</name>
</gene>
<dbReference type="AlphaFoldDB" id="A0AA48GT28"/>
<evidence type="ECO:0000313" key="3">
    <source>
        <dbReference type="Proteomes" id="UP001238179"/>
    </source>
</evidence>
<dbReference type="KEGG" id="msil:METEAL_26760"/>
<keyword evidence="1" id="KW-0812">Transmembrane</keyword>
<keyword evidence="1" id="KW-1133">Transmembrane helix</keyword>
<reference evidence="3" key="1">
    <citation type="journal article" date="2023" name="Int. J. Syst. Evol. Microbiol.">
        <title>Mesoterricola silvestris gen. nov., sp. nov., Mesoterricola sediminis sp. nov., Geothrix oryzae sp. nov., Geothrix edaphica sp. nov., Geothrix rubra sp. nov., and Geothrix limicola sp. nov., six novel members of Acidobacteriota isolated from soils.</title>
        <authorList>
            <person name="Itoh H."/>
            <person name="Sugisawa Y."/>
            <person name="Mise K."/>
            <person name="Xu Z."/>
            <person name="Kuniyasu M."/>
            <person name="Ushijima N."/>
            <person name="Kawano K."/>
            <person name="Kobayashi E."/>
            <person name="Shiratori Y."/>
            <person name="Masuda Y."/>
            <person name="Senoo K."/>
        </authorList>
    </citation>
    <scope>NUCLEOTIDE SEQUENCE [LARGE SCALE GENOMIC DNA]</scope>
    <source>
        <strain evidence="3">W79</strain>
    </source>
</reference>
<accession>A0AA48GT28</accession>
<organism evidence="2 3">
    <name type="scientific">Mesoterricola silvestris</name>
    <dbReference type="NCBI Taxonomy" id="2927979"/>
    <lineage>
        <taxon>Bacteria</taxon>
        <taxon>Pseudomonadati</taxon>
        <taxon>Acidobacteriota</taxon>
        <taxon>Holophagae</taxon>
        <taxon>Holophagales</taxon>
        <taxon>Holophagaceae</taxon>
        <taxon>Mesoterricola</taxon>
    </lineage>
</organism>
<sequence length="414" mass="46741">MDREKDVRAILMPLIFSIIMASFQGLWAKDSGKGWSDGQPFVLSDCFYYGDTSPGPNYLDTWVTGDRVSFSRGGHFHTMPSGFGLSRPSLDGIAVMDSEDGGSSQHYNLKMRWGTFYKRTERAVLERDPRTRRWNRVLRTDKAFSQFEVLSNGDILLLCVGTPDPAAPPRPGRDMTFQRHLADTFHFLEIFKRDETKGRPAFAMGLPPELSGLCRMVEDLPVFDRTIPFNDQIVLLNTHLGLVYLFDTKSKGLSRIDTPWCSMTESFLREGMGLIPTRDHRSRTIISSASFPYSITFYPQDSFTATLLVSLNDYYKPGQSLELDMEARKRGNRFMPVPREFTDEDVARGESFRLYVLDLRKRTIRPFPGPKPLASILSLPPSALWIDPDGNGVDLRNLALGPFTPASGSPAPSW</sequence>
<dbReference type="Proteomes" id="UP001238179">
    <property type="component" value="Chromosome"/>
</dbReference>
<feature type="transmembrane region" description="Helical" evidence="1">
    <location>
        <begin position="7"/>
        <end position="27"/>
    </location>
</feature>
<evidence type="ECO:0000256" key="1">
    <source>
        <dbReference type="SAM" id="Phobius"/>
    </source>
</evidence>
<protein>
    <submittedName>
        <fullName evidence="2">Uncharacterized protein</fullName>
    </submittedName>
</protein>
<keyword evidence="3" id="KW-1185">Reference proteome</keyword>